<reference evidence="3" key="1">
    <citation type="submission" date="2016-10" db="EMBL/GenBank/DDBJ databases">
        <authorList>
            <person name="Varghese N."/>
            <person name="Submissions S."/>
        </authorList>
    </citation>
    <scope>NUCLEOTIDE SEQUENCE [LARGE SCALE GENOMIC DNA]</scope>
    <source>
        <strain evidence="3">S6-262</strain>
    </source>
</reference>
<dbReference type="GO" id="GO:0030151">
    <property type="term" value="F:molybdenum ion binding"/>
    <property type="evidence" value="ECO:0007669"/>
    <property type="project" value="InterPro"/>
</dbReference>
<dbReference type="EMBL" id="FOCF01000005">
    <property type="protein sequence ID" value="SEN22205.1"/>
    <property type="molecule type" value="Genomic_DNA"/>
</dbReference>
<keyword evidence="3" id="KW-1185">Reference proteome</keyword>
<dbReference type="Pfam" id="PF03473">
    <property type="entry name" value="MOSC"/>
    <property type="match status" value="1"/>
</dbReference>
<dbReference type="AlphaFoldDB" id="A0A1H8ERU4"/>
<dbReference type="InterPro" id="IPR011037">
    <property type="entry name" value="Pyrv_Knase-like_insert_dom_sf"/>
</dbReference>
<dbReference type="Proteomes" id="UP000199206">
    <property type="component" value="Unassembled WGS sequence"/>
</dbReference>
<dbReference type="SUPFAM" id="SSF50800">
    <property type="entry name" value="PK beta-barrel domain-like"/>
    <property type="match status" value="1"/>
</dbReference>
<feature type="domain" description="MOSC" evidence="1">
    <location>
        <begin position="32"/>
        <end position="164"/>
    </location>
</feature>
<evidence type="ECO:0000313" key="3">
    <source>
        <dbReference type="Proteomes" id="UP000199206"/>
    </source>
</evidence>
<dbReference type="STRING" id="1166340.SAMN05192583_2282"/>
<gene>
    <name evidence="2" type="ORF">SAMN05192583_2282</name>
</gene>
<dbReference type="GO" id="GO:0030170">
    <property type="term" value="F:pyridoxal phosphate binding"/>
    <property type="evidence" value="ECO:0007669"/>
    <property type="project" value="InterPro"/>
</dbReference>
<dbReference type="GO" id="GO:0003824">
    <property type="term" value="F:catalytic activity"/>
    <property type="evidence" value="ECO:0007669"/>
    <property type="project" value="InterPro"/>
</dbReference>
<dbReference type="InterPro" id="IPR005302">
    <property type="entry name" value="MoCF_Sase_C"/>
</dbReference>
<proteinExistence type="predicted"/>
<protein>
    <submittedName>
        <fullName evidence="2">MOSC domain-containing protein YiiM</fullName>
    </submittedName>
</protein>
<organism evidence="2 3">
    <name type="scientific">Sphingomonas gellani</name>
    <dbReference type="NCBI Taxonomy" id="1166340"/>
    <lineage>
        <taxon>Bacteria</taxon>
        <taxon>Pseudomonadati</taxon>
        <taxon>Pseudomonadota</taxon>
        <taxon>Alphaproteobacteria</taxon>
        <taxon>Sphingomonadales</taxon>
        <taxon>Sphingomonadaceae</taxon>
        <taxon>Sphingomonas</taxon>
    </lineage>
</organism>
<dbReference type="PANTHER" id="PTHR36930:SF1">
    <property type="entry name" value="MOSC DOMAIN-CONTAINING PROTEIN"/>
    <property type="match status" value="1"/>
</dbReference>
<dbReference type="PROSITE" id="PS51340">
    <property type="entry name" value="MOSC"/>
    <property type="match status" value="1"/>
</dbReference>
<dbReference type="InterPro" id="IPR052716">
    <property type="entry name" value="MOSC_domain"/>
</dbReference>
<evidence type="ECO:0000313" key="2">
    <source>
        <dbReference type="EMBL" id="SEN22205.1"/>
    </source>
</evidence>
<dbReference type="PANTHER" id="PTHR36930">
    <property type="entry name" value="METAL-SULFUR CLUSTER BIOSYNTHESIS PROTEINS YUAD-RELATED"/>
    <property type="match status" value="1"/>
</dbReference>
<accession>A0A1H8ERU4</accession>
<dbReference type="Gene3D" id="2.40.33.20">
    <property type="entry name" value="PK beta-barrel domain-like"/>
    <property type="match status" value="1"/>
</dbReference>
<sequence>MLSPSPLIATGTGLGTGVLAGIARHAYPKAPMELLAAAEVTVEGGLHGDYRGAVKPGGRGRRQVTLMERRDWDAAMAELGHAIGWQERRVNLLVDGIDLPQRPGALIVIGTVVLEVTVECDPCSRMELVAPGLKAALLPDWRGGACTRVRQGGNIAVGDAIRIEMP</sequence>
<name>A0A1H8ERU4_9SPHN</name>
<evidence type="ECO:0000259" key="1">
    <source>
        <dbReference type="PROSITE" id="PS51340"/>
    </source>
</evidence>